<dbReference type="RefSeq" id="WP_091731387.1">
    <property type="nucleotide sequence ID" value="NZ_LT629757.1"/>
</dbReference>
<evidence type="ECO:0000256" key="4">
    <source>
        <dbReference type="ARBA" id="ARBA00023056"/>
    </source>
</evidence>
<gene>
    <name evidence="7" type="ORF">SAMN04488570_3063</name>
</gene>
<dbReference type="EMBL" id="LT629757">
    <property type="protein sequence ID" value="SDS93006.1"/>
    <property type="molecule type" value="Genomic_DNA"/>
</dbReference>
<sequence>MELTTTPRVLAIIQAGGAGGRMDVLTAERAKPALPFAGSYQLLDFPLSNIVNSGISDVWLSVQYQAESLEEQVRNGRPWDLDRTRGGLRLLVPRQGSGSLDEEGFAQGNADELYRLRDDLRRAAPDVVLVMSADHVYRFDYRELVATHLEKDAEVTMLVTDLAGVHGEDPADHAVVEVNRLGRVTGFAYKPESPSGSLVATEVFAYRTGVLVELLEELHRSVSGADSEREAGDSGLGDFGDLLVPRLVERGAAYSHRLEGYWRDLGQPHHYLNAHLELLADETDLFEGDWPVRTQQPERRPAYVAAGAQVADSLLSAGSHVSGTVTRSVLGPDVVVEAGAEVVESVVSAGTVVRSGATVTRTIVDTACDIGGGAHVGGPDTALDDPDAITILGRDAQVSGDVAPGGRVPPGGVV</sequence>
<keyword evidence="2 7" id="KW-0808">Transferase</keyword>
<name>A0A1H1W987_9ACTN</name>
<evidence type="ECO:0000313" key="8">
    <source>
        <dbReference type="Proteomes" id="UP000198859"/>
    </source>
</evidence>
<dbReference type="PANTHER" id="PTHR43523:SF2">
    <property type="entry name" value="GLUCOSE-1-PHOSPHATE ADENYLYLTRANSFERASE"/>
    <property type="match status" value="1"/>
</dbReference>
<evidence type="ECO:0000259" key="6">
    <source>
        <dbReference type="Pfam" id="PF24894"/>
    </source>
</evidence>
<dbReference type="AlphaFoldDB" id="A0A1H1W987"/>
<organism evidence="7 8">
    <name type="scientific">Nocardioides scoriae</name>
    <dbReference type="NCBI Taxonomy" id="642780"/>
    <lineage>
        <taxon>Bacteria</taxon>
        <taxon>Bacillati</taxon>
        <taxon>Actinomycetota</taxon>
        <taxon>Actinomycetes</taxon>
        <taxon>Propionibacteriales</taxon>
        <taxon>Nocardioidaceae</taxon>
        <taxon>Nocardioides</taxon>
    </lineage>
</organism>
<keyword evidence="3 7" id="KW-0548">Nucleotidyltransferase</keyword>
<accession>A0A1H1W987</accession>
<dbReference type="Pfam" id="PF24894">
    <property type="entry name" value="Hexapep_GlmU"/>
    <property type="match status" value="1"/>
</dbReference>
<dbReference type="Proteomes" id="UP000198859">
    <property type="component" value="Chromosome I"/>
</dbReference>
<dbReference type="InterPro" id="IPR011004">
    <property type="entry name" value="Trimer_LpxA-like_sf"/>
</dbReference>
<dbReference type="OrthoDB" id="9801810at2"/>
<dbReference type="InterPro" id="IPR056818">
    <property type="entry name" value="GlmU/GlgC-like_hexapep"/>
</dbReference>
<evidence type="ECO:0000259" key="5">
    <source>
        <dbReference type="Pfam" id="PF00483"/>
    </source>
</evidence>
<dbReference type="SUPFAM" id="SSF53448">
    <property type="entry name" value="Nucleotide-diphospho-sugar transferases"/>
    <property type="match status" value="1"/>
</dbReference>
<dbReference type="STRING" id="642780.SAMN04488570_3063"/>
<dbReference type="Gene3D" id="3.90.550.10">
    <property type="entry name" value="Spore Coat Polysaccharide Biosynthesis Protein SpsA, Chain A"/>
    <property type="match status" value="1"/>
</dbReference>
<dbReference type="GO" id="GO:0008878">
    <property type="term" value="F:glucose-1-phosphate adenylyltransferase activity"/>
    <property type="evidence" value="ECO:0007669"/>
    <property type="project" value="InterPro"/>
</dbReference>
<keyword evidence="8" id="KW-1185">Reference proteome</keyword>
<evidence type="ECO:0000256" key="1">
    <source>
        <dbReference type="ARBA" id="ARBA00010443"/>
    </source>
</evidence>
<dbReference type="CDD" id="cd02508">
    <property type="entry name" value="ADP_Glucose_PP"/>
    <property type="match status" value="1"/>
</dbReference>
<keyword evidence="4" id="KW-0320">Glycogen biosynthesis</keyword>
<proteinExistence type="inferred from homology"/>
<dbReference type="Pfam" id="PF00483">
    <property type="entry name" value="NTP_transferase"/>
    <property type="match status" value="1"/>
</dbReference>
<dbReference type="InterPro" id="IPR029044">
    <property type="entry name" value="Nucleotide-diphossugar_trans"/>
</dbReference>
<evidence type="ECO:0000256" key="2">
    <source>
        <dbReference type="ARBA" id="ARBA00022679"/>
    </source>
</evidence>
<protein>
    <submittedName>
        <fullName evidence="7">Glucose-1-phosphate adenylyltransferase</fullName>
    </submittedName>
</protein>
<dbReference type="Gene3D" id="2.160.10.10">
    <property type="entry name" value="Hexapeptide repeat proteins"/>
    <property type="match status" value="1"/>
</dbReference>
<dbReference type="SUPFAM" id="SSF51161">
    <property type="entry name" value="Trimeric LpxA-like enzymes"/>
    <property type="match status" value="1"/>
</dbReference>
<dbReference type="PANTHER" id="PTHR43523">
    <property type="entry name" value="GLUCOSE-1-PHOSPHATE ADENYLYLTRANSFERASE-RELATED"/>
    <property type="match status" value="1"/>
</dbReference>
<evidence type="ECO:0000313" key="7">
    <source>
        <dbReference type="EMBL" id="SDS93006.1"/>
    </source>
</evidence>
<dbReference type="InterPro" id="IPR005835">
    <property type="entry name" value="NTP_transferase_dom"/>
</dbReference>
<feature type="domain" description="Nucleotidyl transferase" evidence="5">
    <location>
        <begin position="11"/>
        <end position="279"/>
    </location>
</feature>
<feature type="domain" description="Glucose-1-phosphate adenylyltransferase/Bifunctional protein GlmU-like C-terminal hexapeptide" evidence="6">
    <location>
        <begin position="308"/>
        <end position="378"/>
    </location>
</feature>
<reference evidence="8" key="1">
    <citation type="submission" date="2016-10" db="EMBL/GenBank/DDBJ databases">
        <authorList>
            <person name="Varghese N."/>
            <person name="Submissions S."/>
        </authorList>
    </citation>
    <scope>NUCLEOTIDE SEQUENCE [LARGE SCALE GENOMIC DNA]</scope>
    <source>
        <strain evidence="8">DSM 22127</strain>
    </source>
</reference>
<dbReference type="InterPro" id="IPR011831">
    <property type="entry name" value="ADP-Glc_PPase"/>
</dbReference>
<comment type="similarity">
    <text evidence="1">Belongs to the bacterial/plant glucose-1-phosphate adenylyltransferase family.</text>
</comment>
<evidence type="ECO:0000256" key="3">
    <source>
        <dbReference type="ARBA" id="ARBA00022695"/>
    </source>
</evidence>
<dbReference type="GO" id="GO:0005978">
    <property type="term" value="P:glycogen biosynthetic process"/>
    <property type="evidence" value="ECO:0007669"/>
    <property type="project" value="UniProtKB-KW"/>
</dbReference>